<evidence type="ECO:0000313" key="2">
    <source>
        <dbReference type="Proteomes" id="UP001627284"/>
    </source>
</evidence>
<reference evidence="1 2" key="1">
    <citation type="submission" date="2024-05" db="EMBL/GenBank/DDBJ databases">
        <title>De novo assembly of an allotetraploid wild potato.</title>
        <authorList>
            <person name="Hosaka A.J."/>
        </authorList>
    </citation>
    <scope>NUCLEOTIDE SEQUENCE [LARGE SCALE GENOMIC DNA]</scope>
    <source>
        <tissue evidence="1">Young leaves</tissue>
    </source>
</reference>
<proteinExistence type="predicted"/>
<comment type="caution">
    <text evidence="1">The sequence shown here is derived from an EMBL/GenBank/DDBJ whole genome shotgun (WGS) entry which is preliminary data.</text>
</comment>
<evidence type="ECO:0000313" key="1">
    <source>
        <dbReference type="EMBL" id="KAL3377557.1"/>
    </source>
</evidence>
<gene>
    <name evidence="1" type="ORF">AABB24_003790</name>
</gene>
<name>A0ABD2V8T4_9SOLN</name>
<protein>
    <submittedName>
        <fullName evidence="1">Uncharacterized protein</fullName>
    </submittedName>
</protein>
<keyword evidence="2" id="KW-1185">Reference proteome</keyword>
<dbReference type="EMBL" id="JBJKTR010000002">
    <property type="protein sequence ID" value="KAL3377557.1"/>
    <property type="molecule type" value="Genomic_DNA"/>
</dbReference>
<accession>A0ABD2V8T4</accession>
<organism evidence="1 2">
    <name type="scientific">Solanum stoloniferum</name>
    <dbReference type="NCBI Taxonomy" id="62892"/>
    <lineage>
        <taxon>Eukaryota</taxon>
        <taxon>Viridiplantae</taxon>
        <taxon>Streptophyta</taxon>
        <taxon>Embryophyta</taxon>
        <taxon>Tracheophyta</taxon>
        <taxon>Spermatophyta</taxon>
        <taxon>Magnoliopsida</taxon>
        <taxon>eudicotyledons</taxon>
        <taxon>Gunneridae</taxon>
        <taxon>Pentapetalae</taxon>
        <taxon>asterids</taxon>
        <taxon>lamiids</taxon>
        <taxon>Solanales</taxon>
        <taxon>Solanaceae</taxon>
        <taxon>Solanoideae</taxon>
        <taxon>Solaneae</taxon>
        <taxon>Solanum</taxon>
    </lineage>
</organism>
<sequence length="117" mass="13751">MVCLYHFPVPLSSLFIRRPEALKKYSLALFNSDFIMLNILLQTCMISCQRRAMADFLSNLLDYRPDLLTLELCVNPVHQRMKVQMELPADLPQQEVGCRSWRPSKKENWVFTVLEMD</sequence>
<dbReference type="Proteomes" id="UP001627284">
    <property type="component" value="Unassembled WGS sequence"/>
</dbReference>
<dbReference type="AlphaFoldDB" id="A0ABD2V8T4"/>